<accession>A0A160TDU3</accession>
<protein>
    <submittedName>
        <fullName evidence="1">Aminopeptidase N</fullName>
    </submittedName>
</protein>
<dbReference type="GO" id="GO:0004177">
    <property type="term" value="F:aminopeptidase activity"/>
    <property type="evidence" value="ECO:0007669"/>
    <property type="project" value="UniProtKB-KW"/>
</dbReference>
<dbReference type="NCBIfam" id="NF038106">
    <property type="entry name" value="gamma_NF038106"/>
    <property type="match status" value="1"/>
</dbReference>
<proteinExistence type="predicted"/>
<keyword evidence="1" id="KW-0645">Protease</keyword>
<sequence>MQKKDKEKVFGGDWTEEQFREFMLVESYDGTDKDFISGIRAYRHMLPETFAQFVAQFKAEGHNLSAADLEGKTLVQTLASHAQGVEYAEILKAAGAQ</sequence>
<keyword evidence="1" id="KW-0378">Hydrolase</keyword>
<evidence type="ECO:0000313" key="1">
    <source>
        <dbReference type="EMBL" id="CUS42083.1"/>
    </source>
</evidence>
<gene>
    <name evidence="1" type="ORF">MGWOODY_Tha1365</name>
</gene>
<organism evidence="1">
    <name type="scientific">hydrothermal vent metagenome</name>
    <dbReference type="NCBI Taxonomy" id="652676"/>
    <lineage>
        <taxon>unclassified sequences</taxon>
        <taxon>metagenomes</taxon>
        <taxon>ecological metagenomes</taxon>
    </lineage>
</organism>
<reference evidence="1" key="1">
    <citation type="submission" date="2015-10" db="EMBL/GenBank/DDBJ databases">
        <authorList>
            <person name="Gilbert D.G."/>
        </authorList>
    </citation>
    <scope>NUCLEOTIDE SEQUENCE</scope>
</reference>
<dbReference type="AlphaFoldDB" id="A0A160TDU3"/>
<name>A0A160TDU3_9ZZZZ</name>
<dbReference type="InterPro" id="IPR047742">
    <property type="entry name" value="PA4642-like"/>
</dbReference>
<keyword evidence="1" id="KW-0031">Aminopeptidase</keyword>
<dbReference type="EMBL" id="CZQC01000061">
    <property type="protein sequence ID" value="CUS42083.1"/>
    <property type="molecule type" value="Genomic_DNA"/>
</dbReference>